<feature type="domain" description="Putative beta-lactamase-inhibitor-like PepSY-like" evidence="2">
    <location>
        <begin position="57"/>
        <end position="144"/>
    </location>
</feature>
<dbReference type="EMBL" id="JANGBQ010000009">
    <property type="protein sequence ID" value="MCQ5082854.1"/>
    <property type="molecule type" value="Genomic_DNA"/>
</dbReference>
<dbReference type="RefSeq" id="WP_022331913.1">
    <property type="nucleotide sequence ID" value="NZ_DAWDUM010000010.1"/>
</dbReference>
<dbReference type="SUPFAM" id="SSF160574">
    <property type="entry name" value="BT0923-like"/>
    <property type="match status" value="2"/>
</dbReference>
<evidence type="ECO:0000259" key="2">
    <source>
        <dbReference type="Pfam" id="PF11396"/>
    </source>
</evidence>
<comment type="caution">
    <text evidence="3">The sequence shown here is derived from an EMBL/GenBank/DDBJ whole genome shotgun (WGS) entry which is preliminary data.</text>
</comment>
<evidence type="ECO:0000313" key="3">
    <source>
        <dbReference type="EMBL" id="MCQ5082854.1"/>
    </source>
</evidence>
<dbReference type="Proteomes" id="UP001205035">
    <property type="component" value="Unassembled WGS sequence"/>
</dbReference>
<accession>A0AAJ1CEQ0</accession>
<dbReference type="InterPro" id="IPR021533">
    <property type="entry name" value="PepSY-like"/>
</dbReference>
<name>A0AAJ1CEQ0_9BACT</name>
<organism evidence="3 4">
    <name type="scientific">Alistipes onderdonkii</name>
    <dbReference type="NCBI Taxonomy" id="328813"/>
    <lineage>
        <taxon>Bacteria</taxon>
        <taxon>Pseudomonadati</taxon>
        <taxon>Bacteroidota</taxon>
        <taxon>Bacteroidia</taxon>
        <taxon>Bacteroidales</taxon>
        <taxon>Rikenellaceae</taxon>
        <taxon>Alistipes</taxon>
    </lineage>
</organism>
<gene>
    <name evidence="3" type="ORF">NE651_08120</name>
</gene>
<feature type="signal peptide" evidence="1">
    <location>
        <begin position="1"/>
        <end position="18"/>
    </location>
</feature>
<feature type="chain" id="PRO_5042593652" evidence="1">
    <location>
        <begin position="19"/>
        <end position="280"/>
    </location>
</feature>
<evidence type="ECO:0000256" key="1">
    <source>
        <dbReference type="SAM" id="SignalP"/>
    </source>
</evidence>
<feature type="domain" description="Putative beta-lactamase-inhibitor-like PepSY-like" evidence="2">
    <location>
        <begin position="193"/>
        <end position="272"/>
    </location>
</feature>
<dbReference type="Gene3D" id="3.10.450.360">
    <property type="match status" value="2"/>
</dbReference>
<reference evidence="3" key="1">
    <citation type="submission" date="2022-06" db="EMBL/GenBank/DDBJ databases">
        <title>Isolation of gut microbiota from human fecal samples.</title>
        <authorList>
            <person name="Pamer E.G."/>
            <person name="Barat B."/>
            <person name="Waligurski E."/>
            <person name="Medina S."/>
            <person name="Paddock L."/>
            <person name="Mostad J."/>
        </authorList>
    </citation>
    <scope>NUCLEOTIDE SEQUENCE</scope>
    <source>
        <strain evidence="3">DFI.6.22</strain>
    </source>
</reference>
<sequence>MKKFMVLVMGLVSLGAMAGCDDDSKSVKVPAAVQAAFGEMFPAASHVEWEDKGGYMVADFRSAGMYMQAWFDAAGKWYMTEEDISYAELPRAVRTAYEAGDYAAWHVDDVDKLLRNGQETVYVLEVERAEQEFDLYYSEDGVLLREVPDRDGNDDHGDMLPQELSKAISDFIARKYPGARIVDAEREKGNTEVDIIFAGKALEVCFGTGDAWLWTKTGVRLSEVPDVVRRTLQSSQYGTWVIDDVDLYESPDRVWYAIEVEDPQSEREATVRILEDGTLL</sequence>
<protein>
    <submittedName>
        <fullName evidence="3">PepSY-like domain-containing protein</fullName>
    </submittedName>
</protein>
<evidence type="ECO:0000313" key="4">
    <source>
        <dbReference type="Proteomes" id="UP001205035"/>
    </source>
</evidence>
<proteinExistence type="predicted"/>
<keyword evidence="1" id="KW-0732">Signal</keyword>
<dbReference type="Pfam" id="PF11396">
    <property type="entry name" value="PepSY_like"/>
    <property type="match status" value="2"/>
</dbReference>
<dbReference type="PROSITE" id="PS51257">
    <property type="entry name" value="PROKAR_LIPOPROTEIN"/>
    <property type="match status" value="1"/>
</dbReference>
<dbReference type="AlphaFoldDB" id="A0AAJ1CEQ0"/>